<dbReference type="GO" id="GO:0005886">
    <property type="term" value="C:plasma membrane"/>
    <property type="evidence" value="ECO:0007669"/>
    <property type="project" value="UniProtKB-SubCell"/>
</dbReference>
<accession>A0A3B0VYS1</accession>
<dbReference type="EMBL" id="UOFA01000391">
    <property type="protein sequence ID" value="VAW48171.1"/>
    <property type="molecule type" value="Genomic_DNA"/>
</dbReference>
<keyword evidence="5 6" id="KW-0472">Membrane</keyword>
<dbReference type="InterPro" id="IPR038766">
    <property type="entry name" value="Membrane_comp_ABC_pdt"/>
</dbReference>
<reference evidence="8" key="1">
    <citation type="submission" date="2018-06" db="EMBL/GenBank/DDBJ databases">
        <authorList>
            <person name="Zhirakovskaya E."/>
        </authorList>
    </citation>
    <scope>NUCLEOTIDE SEQUENCE</scope>
</reference>
<evidence type="ECO:0000256" key="6">
    <source>
        <dbReference type="SAM" id="Phobius"/>
    </source>
</evidence>
<dbReference type="PANTHER" id="PTHR30287">
    <property type="entry name" value="MEMBRANE COMPONENT OF PREDICTED ABC SUPERFAMILY METABOLITE UPTAKE TRANSPORTER"/>
    <property type="match status" value="1"/>
</dbReference>
<evidence type="ECO:0000313" key="8">
    <source>
        <dbReference type="EMBL" id="VAW48171.1"/>
    </source>
</evidence>
<comment type="subcellular location">
    <subcellularLocation>
        <location evidence="1">Cell membrane</location>
        <topology evidence="1">Multi-pass membrane protein</topology>
    </subcellularLocation>
</comment>
<evidence type="ECO:0000256" key="4">
    <source>
        <dbReference type="ARBA" id="ARBA00022989"/>
    </source>
</evidence>
<sequence>MSAQFNNNGLSNTISPISINDKIIWREWFGHWIYPLLFCFSLLVSLGAYLTLDSLQTAVDDYITDNQKAMVGGDIIVQSRQVLPEAVNQWVAALPPEQVVNDLQFNAMAYVAADDSSTSDASLLVRVKAIDESYPLYGTLKLASGLSLTEQLESGQVLVERQVLTGLDLAIGERITLGESSFLIADEILEEPDRPLTAFGFGARIMMLNQDLEATDLLGQRSRVNYRVEIKIDEQTDGNAAIEKLQQLKSLTADSSVRVTTVDQAQTSISTLSANFLKFLKLLVVAVIVLSGVGLMSVVKAFVNRQQQTNAIRRAIGEPIAHLKNGYYRLFLVMTLVAVLLAWLLSQAVLYFGYDAFAAIIPAQVTLSISIISVGKVLLIALALTWLMTHSTIQALSGVKPVAVLQQQTQNTPQWYFSRYWVILSLLSLYLLLSLELGSWWQGLQVAGGLLAISVIFWAFSQLILKSLKAMITRGWIKQWLLKLSLQNIFRKGNQSMLFFTTMSMAVMVMWSITALNHTIDQQLINTYPEDSPNMFMLDVQSEQQQDLNQIIAVPVTYYPVIRARIASVNGVDPETLKEQLGNYDNITRIFNLSYGNEVLATEQITNGIKKGQLYTDKAETDNHGDAVPISILDSIAEYLQISLHDEIIFDIQGVPIKTYISSVRSRFQRGPSPFFYFMFQPEVMASAPQIQFATTQVEAAKIPQLQTTIAKQFPGITTLNGASIAKQLKGFVDQLTQLVQIFTGLSILAGTMILITSLVSTSQDRLQESAYFRLMGMLTKDLYAINMIELLMLGLLAFLAGGLLGFAVSYTITTYWFALPFVFPWQVSLWSLLILMGTLLLVSFAYGRLVIKSNVMNLVRQMV</sequence>
<feature type="transmembrane region" description="Helical" evidence="6">
    <location>
        <begin position="783"/>
        <end position="809"/>
    </location>
</feature>
<keyword evidence="4 6" id="KW-1133">Transmembrane helix</keyword>
<feature type="transmembrane region" description="Helical" evidence="6">
    <location>
        <begin position="279"/>
        <end position="303"/>
    </location>
</feature>
<feature type="transmembrane region" description="Helical" evidence="6">
    <location>
        <begin position="739"/>
        <end position="762"/>
    </location>
</feature>
<feature type="transmembrane region" description="Helical" evidence="6">
    <location>
        <begin position="447"/>
        <end position="465"/>
    </location>
</feature>
<organism evidence="8">
    <name type="scientific">hydrothermal vent metagenome</name>
    <dbReference type="NCBI Taxonomy" id="652676"/>
    <lineage>
        <taxon>unclassified sequences</taxon>
        <taxon>metagenomes</taxon>
        <taxon>ecological metagenomes</taxon>
    </lineage>
</organism>
<keyword evidence="3 6" id="KW-0812">Transmembrane</keyword>
<evidence type="ECO:0000256" key="5">
    <source>
        <dbReference type="ARBA" id="ARBA00023136"/>
    </source>
</evidence>
<dbReference type="Pfam" id="PF02687">
    <property type="entry name" value="FtsX"/>
    <property type="match status" value="1"/>
</dbReference>
<evidence type="ECO:0000256" key="2">
    <source>
        <dbReference type="ARBA" id="ARBA00022475"/>
    </source>
</evidence>
<feature type="transmembrane region" description="Helical" evidence="6">
    <location>
        <begin position="360"/>
        <end position="387"/>
    </location>
</feature>
<feature type="transmembrane region" description="Helical" evidence="6">
    <location>
        <begin position="420"/>
        <end position="441"/>
    </location>
</feature>
<dbReference type="InterPro" id="IPR003838">
    <property type="entry name" value="ABC3_permease_C"/>
</dbReference>
<evidence type="ECO:0000259" key="7">
    <source>
        <dbReference type="Pfam" id="PF02687"/>
    </source>
</evidence>
<feature type="transmembrane region" description="Helical" evidence="6">
    <location>
        <begin position="497"/>
        <end position="516"/>
    </location>
</feature>
<dbReference type="AlphaFoldDB" id="A0A3B0VYS1"/>
<name>A0A3B0VYS1_9ZZZZ</name>
<gene>
    <name evidence="8" type="ORF">MNBD_GAMMA02-747</name>
</gene>
<feature type="domain" description="ABC3 transporter permease C-terminal" evidence="7">
    <location>
        <begin position="742"/>
        <end position="855"/>
    </location>
</feature>
<feature type="transmembrane region" description="Helical" evidence="6">
    <location>
        <begin position="829"/>
        <end position="852"/>
    </location>
</feature>
<keyword evidence="2" id="KW-1003">Cell membrane</keyword>
<evidence type="ECO:0000256" key="3">
    <source>
        <dbReference type="ARBA" id="ARBA00022692"/>
    </source>
</evidence>
<feature type="transmembrane region" description="Helical" evidence="6">
    <location>
        <begin position="330"/>
        <end position="354"/>
    </location>
</feature>
<protein>
    <submittedName>
        <fullName evidence="8">ABC transporter, permease protein, putative</fullName>
    </submittedName>
</protein>
<evidence type="ECO:0000256" key="1">
    <source>
        <dbReference type="ARBA" id="ARBA00004651"/>
    </source>
</evidence>
<feature type="transmembrane region" description="Helical" evidence="6">
    <location>
        <begin position="32"/>
        <end position="52"/>
    </location>
</feature>
<proteinExistence type="predicted"/>
<dbReference type="PANTHER" id="PTHR30287:SF1">
    <property type="entry name" value="INNER MEMBRANE PROTEIN"/>
    <property type="match status" value="1"/>
</dbReference>